<dbReference type="GO" id="GO:0010333">
    <property type="term" value="F:terpene synthase activity"/>
    <property type="evidence" value="ECO:0007669"/>
    <property type="project" value="InterPro"/>
</dbReference>
<dbReference type="PANTHER" id="PTHR35201">
    <property type="entry name" value="TERPENE SYNTHASE"/>
    <property type="match status" value="1"/>
</dbReference>
<evidence type="ECO:0000256" key="1">
    <source>
        <dbReference type="RuleBase" id="RU366034"/>
    </source>
</evidence>
<evidence type="ECO:0000313" key="4">
    <source>
        <dbReference type="Proteomes" id="UP000238823"/>
    </source>
</evidence>
<dbReference type="EC" id="4.2.3.-" evidence="1"/>
<comment type="similarity">
    <text evidence="1">Belongs to the terpene synthase family.</text>
</comment>
<dbReference type="EMBL" id="PVNL01000122">
    <property type="protein sequence ID" value="PRP99033.1"/>
    <property type="molecule type" value="Genomic_DNA"/>
</dbReference>
<dbReference type="SFLD" id="SFLDG01020">
    <property type="entry name" value="Terpene_Cyclase_Like_2"/>
    <property type="match status" value="1"/>
</dbReference>
<dbReference type="RefSeq" id="WP_146158386.1">
    <property type="nucleotide sequence ID" value="NZ_PVNL01000122.1"/>
</dbReference>
<dbReference type="AlphaFoldDB" id="A0A2S9Y1Q0"/>
<keyword evidence="1 3" id="KW-0456">Lyase</keyword>
<organism evidence="3 4">
    <name type="scientific">Enhygromyxa salina</name>
    <dbReference type="NCBI Taxonomy" id="215803"/>
    <lineage>
        <taxon>Bacteria</taxon>
        <taxon>Pseudomonadati</taxon>
        <taxon>Myxococcota</taxon>
        <taxon>Polyangia</taxon>
        <taxon>Nannocystales</taxon>
        <taxon>Nannocystaceae</taxon>
        <taxon>Enhygromyxa</taxon>
    </lineage>
</organism>
<comment type="caution">
    <text evidence="3">The sequence shown here is derived from an EMBL/GenBank/DDBJ whole genome shotgun (WGS) entry which is preliminary data.</text>
</comment>
<sequence>MGQAGSWNAETRTDSELHGQPAFRIDEPLGKEINAMLVSWARDIGLYAGHLDYLEACDFGRYAMLTHPNTDDRDRLFLVGQSMVALFAVDDYYVDDSRSGASLDQVGRNLSLCMSALDEPYLTSEYDQATHQAMQADPVLIALRQYIERTARYATPQQVARVRHEDLGLFLVMCQEASWRMNKHIAPVWEYLGGRQINSFMPCMTLIDVIDGYELPHNLYSHPQVRRAVKLAGLISVLVNDLVSTEKEKDAGVHQFGVREAIEHEEGCSFEEAHVLGVRLHNDLYAAFQQQASDLATFATPELRMYLVGLEAWLAGSREWHYQSARYQRSEGG</sequence>
<feature type="region of interest" description="Disordered" evidence="2">
    <location>
        <begin position="1"/>
        <end position="21"/>
    </location>
</feature>
<dbReference type="SFLD" id="SFLDS00005">
    <property type="entry name" value="Isoprenoid_Synthase_Type_I"/>
    <property type="match status" value="1"/>
</dbReference>
<feature type="compositionally biased region" description="Polar residues" evidence="2">
    <location>
        <begin position="1"/>
        <end position="10"/>
    </location>
</feature>
<dbReference type="Proteomes" id="UP000238823">
    <property type="component" value="Unassembled WGS sequence"/>
</dbReference>
<protein>
    <recommendedName>
        <fullName evidence="1">Terpene synthase</fullName>
        <ecNumber evidence="1">4.2.3.-</ecNumber>
    </recommendedName>
</protein>
<name>A0A2S9Y1Q0_9BACT</name>
<accession>A0A2S9Y1Q0</accession>
<dbReference type="Pfam" id="PF19086">
    <property type="entry name" value="Terpene_syn_C_2"/>
    <property type="match status" value="1"/>
</dbReference>
<evidence type="ECO:0000313" key="3">
    <source>
        <dbReference type="EMBL" id="PRP99033.1"/>
    </source>
</evidence>
<evidence type="ECO:0000256" key="2">
    <source>
        <dbReference type="SAM" id="MobiDB-lite"/>
    </source>
</evidence>
<dbReference type="InterPro" id="IPR034686">
    <property type="entry name" value="Terpene_cyclase-like_2"/>
</dbReference>
<keyword evidence="1" id="KW-0479">Metal-binding</keyword>
<dbReference type="SUPFAM" id="SSF48576">
    <property type="entry name" value="Terpenoid synthases"/>
    <property type="match status" value="1"/>
</dbReference>
<dbReference type="PANTHER" id="PTHR35201:SF4">
    <property type="entry name" value="BETA-PINACENE SYNTHASE-RELATED"/>
    <property type="match status" value="1"/>
</dbReference>
<comment type="cofactor">
    <cofactor evidence="1">
        <name>Mg(2+)</name>
        <dbReference type="ChEBI" id="CHEBI:18420"/>
    </cofactor>
</comment>
<gene>
    <name evidence="3" type="ORF">ENSA7_64170</name>
</gene>
<keyword evidence="1" id="KW-0460">Magnesium</keyword>
<dbReference type="GO" id="GO:0046872">
    <property type="term" value="F:metal ion binding"/>
    <property type="evidence" value="ECO:0007669"/>
    <property type="project" value="UniProtKB-KW"/>
</dbReference>
<dbReference type="Gene3D" id="1.10.600.10">
    <property type="entry name" value="Farnesyl Diphosphate Synthase"/>
    <property type="match status" value="1"/>
</dbReference>
<dbReference type="OrthoDB" id="2989600at2"/>
<dbReference type="InterPro" id="IPR008949">
    <property type="entry name" value="Isoprenoid_synthase_dom_sf"/>
</dbReference>
<proteinExistence type="inferred from homology"/>
<reference evidence="3 4" key="1">
    <citation type="submission" date="2018-03" db="EMBL/GenBank/DDBJ databases">
        <title>Draft Genome Sequences of the Obligatory Marine Myxobacteria Enhygromyxa salina SWB007.</title>
        <authorList>
            <person name="Poehlein A."/>
            <person name="Moghaddam J.A."/>
            <person name="Harms H."/>
            <person name="Alanjari M."/>
            <person name="Koenig G.M."/>
            <person name="Daniel R."/>
            <person name="Schaeberle T.F."/>
        </authorList>
    </citation>
    <scope>NUCLEOTIDE SEQUENCE [LARGE SCALE GENOMIC DNA]</scope>
    <source>
        <strain evidence="3 4">SWB007</strain>
    </source>
</reference>